<organism evidence="1 2">
    <name type="scientific">Artomyces pyxidatus</name>
    <dbReference type="NCBI Taxonomy" id="48021"/>
    <lineage>
        <taxon>Eukaryota</taxon>
        <taxon>Fungi</taxon>
        <taxon>Dikarya</taxon>
        <taxon>Basidiomycota</taxon>
        <taxon>Agaricomycotina</taxon>
        <taxon>Agaricomycetes</taxon>
        <taxon>Russulales</taxon>
        <taxon>Auriscalpiaceae</taxon>
        <taxon>Artomyces</taxon>
    </lineage>
</organism>
<evidence type="ECO:0000313" key="2">
    <source>
        <dbReference type="Proteomes" id="UP000814140"/>
    </source>
</evidence>
<reference evidence="1" key="1">
    <citation type="submission" date="2021-03" db="EMBL/GenBank/DDBJ databases">
        <authorList>
            <consortium name="DOE Joint Genome Institute"/>
            <person name="Ahrendt S."/>
            <person name="Looney B.P."/>
            <person name="Miyauchi S."/>
            <person name="Morin E."/>
            <person name="Drula E."/>
            <person name="Courty P.E."/>
            <person name="Chicoki N."/>
            <person name="Fauchery L."/>
            <person name="Kohler A."/>
            <person name="Kuo A."/>
            <person name="Labutti K."/>
            <person name="Pangilinan J."/>
            <person name="Lipzen A."/>
            <person name="Riley R."/>
            <person name="Andreopoulos W."/>
            <person name="He G."/>
            <person name="Johnson J."/>
            <person name="Barry K.W."/>
            <person name="Grigoriev I.V."/>
            <person name="Nagy L."/>
            <person name="Hibbett D."/>
            <person name="Henrissat B."/>
            <person name="Matheny P.B."/>
            <person name="Labbe J."/>
            <person name="Martin F."/>
        </authorList>
    </citation>
    <scope>NUCLEOTIDE SEQUENCE</scope>
    <source>
        <strain evidence="1">HHB10654</strain>
    </source>
</reference>
<reference evidence="1" key="2">
    <citation type="journal article" date="2022" name="New Phytol.">
        <title>Evolutionary transition to the ectomycorrhizal habit in the genomes of a hyperdiverse lineage of mushroom-forming fungi.</title>
        <authorList>
            <person name="Looney B."/>
            <person name="Miyauchi S."/>
            <person name="Morin E."/>
            <person name="Drula E."/>
            <person name="Courty P.E."/>
            <person name="Kohler A."/>
            <person name="Kuo A."/>
            <person name="LaButti K."/>
            <person name="Pangilinan J."/>
            <person name="Lipzen A."/>
            <person name="Riley R."/>
            <person name="Andreopoulos W."/>
            <person name="He G."/>
            <person name="Johnson J."/>
            <person name="Nolan M."/>
            <person name="Tritt A."/>
            <person name="Barry K.W."/>
            <person name="Grigoriev I.V."/>
            <person name="Nagy L.G."/>
            <person name="Hibbett D."/>
            <person name="Henrissat B."/>
            <person name="Matheny P.B."/>
            <person name="Labbe J."/>
            <person name="Martin F.M."/>
        </authorList>
    </citation>
    <scope>NUCLEOTIDE SEQUENCE</scope>
    <source>
        <strain evidence="1">HHB10654</strain>
    </source>
</reference>
<name>A0ACB8SHJ3_9AGAM</name>
<protein>
    <submittedName>
        <fullName evidence="1">Uncharacterized protein</fullName>
    </submittedName>
</protein>
<dbReference type="EMBL" id="MU277275">
    <property type="protein sequence ID" value="KAI0055918.1"/>
    <property type="molecule type" value="Genomic_DNA"/>
</dbReference>
<comment type="caution">
    <text evidence="1">The sequence shown here is derived from an EMBL/GenBank/DDBJ whole genome shotgun (WGS) entry which is preliminary data.</text>
</comment>
<evidence type="ECO:0000313" key="1">
    <source>
        <dbReference type="EMBL" id="KAI0055918.1"/>
    </source>
</evidence>
<dbReference type="Proteomes" id="UP000814140">
    <property type="component" value="Unassembled WGS sequence"/>
</dbReference>
<sequence>MSTVLPPLPLPTELFLFSDIKSNRALISSDTTHVARRMLALPPPLSAPHPLPLDISPPPVSRSESRIPFANHPRRASICTSAELLAMPCIHESAAHIRAIPVQHRKRRFPLAESSLLLLKVATSNHAKQRGLVAQAQPQPPATEKPVSLPCPDEKFSDAAVDVFYSELKSSKRLPYPPTLSISSEHTLPTLTSSSTEEGVLQQQVKFKTASGFVKRFGGAVKRSCSWSQPLFKRASRPASWEGEKDQGARSDVLCG</sequence>
<gene>
    <name evidence="1" type="ORF">BV25DRAFT_1995937</name>
</gene>
<accession>A0ACB8SHJ3</accession>
<proteinExistence type="predicted"/>
<keyword evidence="2" id="KW-1185">Reference proteome</keyword>